<organism evidence="1 2">
    <name type="scientific">Rhizopus delemar (strain RA 99-880 / ATCC MYA-4621 / FGSC 9543 / NRRL 43880)</name>
    <name type="common">Mucormycosis agent</name>
    <name type="synonym">Rhizopus arrhizus var. delemar</name>
    <dbReference type="NCBI Taxonomy" id="246409"/>
    <lineage>
        <taxon>Eukaryota</taxon>
        <taxon>Fungi</taxon>
        <taxon>Fungi incertae sedis</taxon>
        <taxon>Mucoromycota</taxon>
        <taxon>Mucoromycotina</taxon>
        <taxon>Mucoromycetes</taxon>
        <taxon>Mucorales</taxon>
        <taxon>Mucorineae</taxon>
        <taxon>Rhizopodaceae</taxon>
        <taxon>Rhizopus</taxon>
    </lineage>
</organism>
<dbReference type="Proteomes" id="UP000009138">
    <property type="component" value="Unassembled WGS sequence"/>
</dbReference>
<dbReference type="EMBL" id="CH476736">
    <property type="protein sequence ID" value="EIE82744.1"/>
    <property type="molecule type" value="Genomic_DNA"/>
</dbReference>
<dbReference type="VEuPathDB" id="FungiDB:RO3G_07449"/>
<dbReference type="InParanoid" id="I1C2R4"/>
<protein>
    <submittedName>
        <fullName evidence="1">Uncharacterized protein</fullName>
    </submittedName>
</protein>
<dbReference type="AlphaFoldDB" id="I1C2R4"/>
<evidence type="ECO:0000313" key="1">
    <source>
        <dbReference type="EMBL" id="EIE82744.1"/>
    </source>
</evidence>
<reference evidence="1 2" key="1">
    <citation type="journal article" date="2009" name="PLoS Genet.">
        <title>Genomic analysis of the basal lineage fungus Rhizopus oryzae reveals a whole-genome duplication.</title>
        <authorList>
            <person name="Ma L.-J."/>
            <person name="Ibrahim A.S."/>
            <person name="Skory C."/>
            <person name="Grabherr M.G."/>
            <person name="Burger G."/>
            <person name="Butler M."/>
            <person name="Elias M."/>
            <person name="Idnurm A."/>
            <person name="Lang B.F."/>
            <person name="Sone T."/>
            <person name="Abe A."/>
            <person name="Calvo S.E."/>
            <person name="Corrochano L.M."/>
            <person name="Engels R."/>
            <person name="Fu J."/>
            <person name="Hansberg W."/>
            <person name="Kim J.-M."/>
            <person name="Kodira C.D."/>
            <person name="Koehrsen M.J."/>
            <person name="Liu B."/>
            <person name="Miranda-Saavedra D."/>
            <person name="O'Leary S."/>
            <person name="Ortiz-Castellanos L."/>
            <person name="Poulter R."/>
            <person name="Rodriguez-Romero J."/>
            <person name="Ruiz-Herrera J."/>
            <person name="Shen Y.-Q."/>
            <person name="Zeng Q."/>
            <person name="Galagan J."/>
            <person name="Birren B.W."/>
            <person name="Cuomo C.A."/>
            <person name="Wickes B.L."/>
        </authorList>
    </citation>
    <scope>NUCLEOTIDE SEQUENCE [LARGE SCALE GENOMIC DNA]</scope>
    <source>
        <strain evidence="2">RA 99-880 / ATCC MYA-4621 / FGSC 9543 / NRRL 43880</strain>
    </source>
</reference>
<keyword evidence="2" id="KW-1185">Reference proteome</keyword>
<name>I1C2R4_RHIO9</name>
<evidence type="ECO:0000313" key="2">
    <source>
        <dbReference type="Proteomes" id="UP000009138"/>
    </source>
</evidence>
<gene>
    <name evidence="1" type="ORF">RO3G_07449</name>
</gene>
<accession>I1C2R4</accession>
<dbReference type="RefSeq" id="XP_067518140.1">
    <property type="nucleotide sequence ID" value="XM_067662039.1"/>
</dbReference>
<proteinExistence type="predicted"/>
<dbReference type="GeneID" id="93614420"/>
<sequence length="77" mass="8875">MNPVMSTRTTLNTLKLGREKVLEWKNGKNMIWNGICVFIDEAGLNMHIHRNFGKSKAEMIGYNKKGRYHNMDNAAVH</sequence>